<organism evidence="3 4">
    <name type="scientific">SAR92 bacterium BACL26 MAG-121220-bin70</name>
    <dbReference type="NCBI Taxonomy" id="1655626"/>
    <lineage>
        <taxon>Bacteria</taxon>
        <taxon>Pseudomonadati</taxon>
        <taxon>Pseudomonadota</taxon>
        <taxon>Gammaproteobacteria</taxon>
        <taxon>Cellvibrionales</taxon>
        <taxon>Porticoccaceae</taxon>
        <taxon>SAR92 clade</taxon>
    </lineage>
</organism>
<accession>A0A0R2U069</accession>
<dbReference type="GO" id="GO:0008146">
    <property type="term" value="F:sulfotransferase activity"/>
    <property type="evidence" value="ECO:0007669"/>
    <property type="project" value="TreeGrafter"/>
</dbReference>
<comment type="caution">
    <text evidence="3">The sequence shown here is derived from an EMBL/GenBank/DDBJ whole genome shotgun (WGS) entry which is preliminary data.</text>
</comment>
<feature type="domain" description="THIF-type NAD/FAD binding fold" evidence="2">
    <location>
        <begin position="11"/>
        <end position="194"/>
    </location>
</feature>
<gene>
    <name evidence="3" type="ORF">ABS24_08055</name>
</gene>
<sequence length="194" mass="20905">MPLNDDDFMRYSRHLLMGDIGELGQQRLSDARVLIVGLGGLGCPVALYLVAAGVGQIGLCDPDRVDKTNLQRQVLYRTDDCGSLKVGCAKQALEALNPGVTISAFARPIDKEILADGYHLVVDCTDNLAARQIINDACYAQRIPFVSAAAVGWEGQLVAFDFGRFRSLCFNCIIDHNSAEPMMNCANSGVVGPV</sequence>
<dbReference type="GO" id="GO:0004792">
    <property type="term" value="F:thiosulfate-cyanide sulfurtransferase activity"/>
    <property type="evidence" value="ECO:0007669"/>
    <property type="project" value="TreeGrafter"/>
</dbReference>
<evidence type="ECO:0000259" key="2">
    <source>
        <dbReference type="Pfam" id="PF00899"/>
    </source>
</evidence>
<reference evidence="3 4" key="1">
    <citation type="submission" date="2015-10" db="EMBL/GenBank/DDBJ databases">
        <title>Metagenome-Assembled Genomes uncover a global brackish microbiome.</title>
        <authorList>
            <person name="Hugerth L.W."/>
            <person name="Larsson J."/>
            <person name="Alneberg J."/>
            <person name="Lindh M.V."/>
            <person name="Legrand C."/>
            <person name="Pinhassi J."/>
            <person name="Andersson A.F."/>
        </authorList>
    </citation>
    <scope>NUCLEOTIDE SEQUENCE [LARGE SCALE GENOMIC DNA]</scope>
    <source>
        <strain evidence="3">BACL26 MAG-121220-bin70</strain>
    </source>
</reference>
<dbReference type="Proteomes" id="UP000051213">
    <property type="component" value="Unassembled WGS sequence"/>
</dbReference>
<dbReference type="GO" id="GO:0016779">
    <property type="term" value="F:nucleotidyltransferase activity"/>
    <property type="evidence" value="ECO:0007669"/>
    <property type="project" value="TreeGrafter"/>
</dbReference>
<dbReference type="EMBL" id="LICA01000674">
    <property type="protein sequence ID" value="KRO90701.1"/>
    <property type="molecule type" value="Genomic_DNA"/>
</dbReference>
<dbReference type="CDD" id="cd00757">
    <property type="entry name" value="ThiF_MoeB_HesA_family"/>
    <property type="match status" value="1"/>
</dbReference>
<evidence type="ECO:0000313" key="4">
    <source>
        <dbReference type="Proteomes" id="UP000051213"/>
    </source>
</evidence>
<dbReference type="GO" id="GO:0005829">
    <property type="term" value="C:cytosol"/>
    <property type="evidence" value="ECO:0007669"/>
    <property type="project" value="TreeGrafter"/>
</dbReference>
<dbReference type="InterPro" id="IPR000594">
    <property type="entry name" value="ThiF_NAD_FAD-bd"/>
</dbReference>
<keyword evidence="1" id="KW-0472">Membrane</keyword>
<feature type="non-terminal residue" evidence="3">
    <location>
        <position position="194"/>
    </location>
</feature>
<dbReference type="GO" id="GO:0008641">
    <property type="term" value="F:ubiquitin-like modifier activating enzyme activity"/>
    <property type="evidence" value="ECO:0007669"/>
    <property type="project" value="InterPro"/>
</dbReference>
<keyword evidence="1" id="KW-1133">Transmembrane helix</keyword>
<dbReference type="SUPFAM" id="SSF69572">
    <property type="entry name" value="Activating enzymes of the ubiquitin-like proteins"/>
    <property type="match status" value="1"/>
</dbReference>
<name>A0A0R2U069_9GAMM</name>
<evidence type="ECO:0000313" key="3">
    <source>
        <dbReference type="EMBL" id="KRO90701.1"/>
    </source>
</evidence>
<dbReference type="PANTHER" id="PTHR10953:SF240">
    <property type="entry name" value="SULFUR CARRIER PROTEIN THIS ADENYLYLTRANSFERASE"/>
    <property type="match status" value="1"/>
</dbReference>
<proteinExistence type="predicted"/>
<dbReference type="InterPro" id="IPR045886">
    <property type="entry name" value="ThiF/MoeB/HesA"/>
</dbReference>
<dbReference type="InterPro" id="IPR035985">
    <property type="entry name" value="Ubiquitin-activating_enz"/>
</dbReference>
<dbReference type="Pfam" id="PF00899">
    <property type="entry name" value="ThiF"/>
    <property type="match status" value="1"/>
</dbReference>
<dbReference type="Gene3D" id="3.40.50.720">
    <property type="entry name" value="NAD(P)-binding Rossmann-like Domain"/>
    <property type="match status" value="1"/>
</dbReference>
<feature type="transmembrane region" description="Helical" evidence="1">
    <location>
        <begin position="33"/>
        <end position="54"/>
    </location>
</feature>
<dbReference type="PANTHER" id="PTHR10953">
    <property type="entry name" value="UBIQUITIN-ACTIVATING ENZYME E1"/>
    <property type="match status" value="1"/>
</dbReference>
<dbReference type="AlphaFoldDB" id="A0A0R2U069"/>
<protein>
    <recommendedName>
        <fullName evidence="2">THIF-type NAD/FAD binding fold domain-containing protein</fullName>
    </recommendedName>
</protein>
<keyword evidence="1" id="KW-0812">Transmembrane</keyword>
<evidence type="ECO:0000256" key="1">
    <source>
        <dbReference type="SAM" id="Phobius"/>
    </source>
</evidence>